<evidence type="ECO:0000256" key="4">
    <source>
        <dbReference type="RuleBase" id="RU362121"/>
    </source>
</evidence>
<dbReference type="PROSITE" id="PS50255">
    <property type="entry name" value="CYTOCHROME_B5_2"/>
    <property type="match status" value="1"/>
</dbReference>
<organism evidence="7 8">
    <name type="scientific">Chlamydomonas eustigma</name>
    <dbReference type="NCBI Taxonomy" id="1157962"/>
    <lineage>
        <taxon>Eukaryota</taxon>
        <taxon>Viridiplantae</taxon>
        <taxon>Chlorophyta</taxon>
        <taxon>core chlorophytes</taxon>
        <taxon>Chlorophyceae</taxon>
        <taxon>CS clade</taxon>
        <taxon>Chlamydomonadales</taxon>
        <taxon>Chlamydomonadaceae</taxon>
        <taxon>Chlamydomonas</taxon>
    </lineage>
</organism>
<dbReference type="InterPro" id="IPR001199">
    <property type="entry name" value="Cyt_B5-like_heme/steroid-bd"/>
</dbReference>
<dbReference type="SMART" id="SM01117">
    <property type="entry name" value="Cyt-b5"/>
    <property type="match status" value="1"/>
</dbReference>
<protein>
    <recommendedName>
        <fullName evidence="6">Cytochrome b5 heme-binding domain-containing protein</fullName>
    </recommendedName>
</protein>
<sequence length="179" mass="19609">MQEDSEGSEVDLASTAPVHSPVEQKLTRASGSGRLPLTAFSTVMHASPKPSSSCYSDTDAISNTESGNRVVPVRKPSERAGQSQLQYLRSLNDELEAPTSLRKDITLEELKNHNTATNAWIALKGKVYDVTGYLQYHPGGSKILISSAGKDATELFKKYHSWIDADYLLSKRAVGWLQL</sequence>
<evidence type="ECO:0000313" key="7">
    <source>
        <dbReference type="EMBL" id="GAX78438.1"/>
    </source>
</evidence>
<dbReference type="EMBL" id="BEGY01000032">
    <property type="protein sequence ID" value="GAX78438.1"/>
    <property type="molecule type" value="Genomic_DNA"/>
</dbReference>
<evidence type="ECO:0000256" key="5">
    <source>
        <dbReference type="SAM" id="MobiDB-lite"/>
    </source>
</evidence>
<dbReference type="Proteomes" id="UP000232323">
    <property type="component" value="Unassembled WGS sequence"/>
</dbReference>
<dbReference type="PRINTS" id="PR00363">
    <property type="entry name" value="CYTOCHROMEB5"/>
</dbReference>
<dbReference type="Pfam" id="PF00173">
    <property type="entry name" value="Cyt-b5"/>
    <property type="match status" value="1"/>
</dbReference>
<keyword evidence="2 4" id="KW-0479">Metal-binding</keyword>
<evidence type="ECO:0000313" key="8">
    <source>
        <dbReference type="Proteomes" id="UP000232323"/>
    </source>
</evidence>
<dbReference type="GO" id="GO:0020037">
    <property type="term" value="F:heme binding"/>
    <property type="evidence" value="ECO:0007669"/>
    <property type="project" value="UniProtKB-UniRule"/>
</dbReference>
<reference evidence="7 8" key="1">
    <citation type="submission" date="2017-08" db="EMBL/GenBank/DDBJ databases">
        <title>Acidophilic green algal genome provides insights into adaptation to an acidic environment.</title>
        <authorList>
            <person name="Hirooka S."/>
            <person name="Hirose Y."/>
            <person name="Kanesaki Y."/>
            <person name="Higuchi S."/>
            <person name="Fujiwara T."/>
            <person name="Onuma R."/>
            <person name="Era A."/>
            <person name="Ohbayashi R."/>
            <person name="Uzuka A."/>
            <person name="Nozaki H."/>
            <person name="Yoshikawa H."/>
            <person name="Miyagishima S.Y."/>
        </authorList>
    </citation>
    <scope>NUCLEOTIDE SEQUENCE [LARGE SCALE GENOMIC DNA]</scope>
    <source>
        <strain evidence="7 8">NIES-2499</strain>
    </source>
</reference>
<evidence type="ECO:0000259" key="6">
    <source>
        <dbReference type="PROSITE" id="PS50255"/>
    </source>
</evidence>
<dbReference type="GO" id="GO:0005737">
    <property type="term" value="C:cytoplasm"/>
    <property type="evidence" value="ECO:0007669"/>
    <property type="project" value="TreeGrafter"/>
</dbReference>
<comment type="similarity">
    <text evidence="4">Belongs to the cytochrome b5 family.</text>
</comment>
<dbReference type="GO" id="GO:0004128">
    <property type="term" value="F:cytochrome-b5 reductase activity, acting on NAD(P)H"/>
    <property type="evidence" value="ECO:0007669"/>
    <property type="project" value="TreeGrafter"/>
</dbReference>
<dbReference type="Gene3D" id="3.10.120.10">
    <property type="entry name" value="Cytochrome b5-like heme/steroid binding domain"/>
    <property type="match status" value="1"/>
</dbReference>
<dbReference type="STRING" id="1157962.A0A250X5V2"/>
<dbReference type="PANTHER" id="PTHR46237">
    <property type="entry name" value="CYTOCHROME B5 REDUCTASE 4 FAMILY MEMBER"/>
    <property type="match status" value="1"/>
</dbReference>
<comment type="caution">
    <text evidence="7">The sequence shown here is derived from an EMBL/GenBank/DDBJ whole genome shotgun (WGS) entry which is preliminary data.</text>
</comment>
<name>A0A250X5V2_9CHLO</name>
<feature type="region of interest" description="Disordered" evidence="5">
    <location>
        <begin position="1"/>
        <end position="33"/>
    </location>
</feature>
<proteinExistence type="inferred from homology"/>
<evidence type="ECO:0000256" key="2">
    <source>
        <dbReference type="ARBA" id="ARBA00022723"/>
    </source>
</evidence>
<accession>A0A250X5V2</accession>
<evidence type="ECO:0000256" key="1">
    <source>
        <dbReference type="ARBA" id="ARBA00022617"/>
    </source>
</evidence>
<dbReference type="PANTHER" id="PTHR46237:SF1">
    <property type="entry name" value="CYTOCHROME B5 REDUCTASE 4"/>
    <property type="match status" value="1"/>
</dbReference>
<dbReference type="InterPro" id="IPR036400">
    <property type="entry name" value="Cyt_B5-like_heme/steroid_sf"/>
</dbReference>
<dbReference type="AlphaFoldDB" id="A0A250X5V2"/>
<dbReference type="InterPro" id="IPR018506">
    <property type="entry name" value="Cyt_B5_heme-BS"/>
</dbReference>
<feature type="region of interest" description="Disordered" evidence="5">
    <location>
        <begin position="46"/>
        <end position="69"/>
    </location>
</feature>
<evidence type="ECO:0000256" key="3">
    <source>
        <dbReference type="ARBA" id="ARBA00023004"/>
    </source>
</evidence>
<dbReference type="InterPro" id="IPR051872">
    <property type="entry name" value="Cytochrome_b5/Flavoprotein_Rdt"/>
</dbReference>
<gene>
    <name evidence="7" type="ORF">CEUSTIGMA_g5879.t1</name>
</gene>
<feature type="domain" description="Cytochrome b5 heme-binding" evidence="6">
    <location>
        <begin position="102"/>
        <end position="178"/>
    </location>
</feature>
<dbReference type="SUPFAM" id="SSF55856">
    <property type="entry name" value="Cytochrome b5-like heme/steroid binding domain"/>
    <property type="match status" value="1"/>
</dbReference>
<dbReference type="OrthoDB" id="432299at2759"/>
<keyword evidence="1 4" id="KW-0349">Heme</keyword>
<dbReference type="PROSITE" id="PS00191">
    <property type="entry name" value="CYTOCHROME_B5_1"/>
    <property type="match status" value="1"/>
</dbReference>
<dbReference type="GO" id="GO:0046872">
    <property type="term" value="F:metal ion binding"/>
    <property type="evidence" value="ECO:0007669"/>
    <property type="project" value="UniProtKB-UniRule"/>
</dbReference>
<keyword evidence="8" id="KW-1185">Reference proteome</keyword>
<feature type="compositionally biased region" description="Polar residues" evidence="5">
    <location>
        <begin position="49"/>
        <end position="67"/>
    </location>
</feature>
<keyword evidence="3 4" id="KW-0408">Iron</keyword>